<dbReference type="GO" id="GO:0046872">
    <property type="term" value="F:metal ion binding"/>
    <property type="evidence" value="ECO:0007669"/>
    <property type="project" value="UniProtKB-KW"/>
</dbReference>
<evidence type="ECO:0000256" key="1">
    <source>
        <dbReference type="ARBA" id="ARBA00001974"/>
    </source>
</evidence>
<evidence type="ECO:0000256" key="15">
    <source>
        <dbReference type="ARBA" id="ARBA00022967"/>
    </source>
</evidence>
<comment type="caution">
    <text evidence="30">The sequence shown here is derived from an EMBL/GenBank/DDBJ whole genome shotgun (WGS) entry which is preliminary data.</text>
</comment>
<evidence type="ECO:0000256" key="14">
    <source>
        <dbReference type="ARBA" id="ARBA00022827"/>
    </source>
</evidence>
<evidence type="ECO:0000256" key="6">
    <source>
        <dbReference type="ARBA" id="ARBA00013099"/>
    </source>
</evidence>
<proteinExistence type="inferred from homology"/>
<keyword evidence="27" id="KW-1133">Transmembrane helix</keyword>
<dbReference type="GO" id="GO:0051537">
    <property type="term" value="F:2 iron, 2 sulfur cluster binding"/>
    <property type="evidence" value="ECO:0007669"/>
    <property type="project" value="UniProtKB-KW"/>
</dbReference>
<keyword evidence="18 27" id="KW-0520">NAD</keyword>
<keyword evidence="17 27" id="KW-0411">Iron-sulfur</keyword>
<feature type="domain" description="2Fe-2S ferredoxin-type" evidence="28">
    <location>
        <begin position="36"/>
        <end position="130"/>
    </location>
</feature>
<dbReference type="Gene3D" id="2.40.30.10">
    <property type="entry name" value="Translation factors"/>
    <property type="match status" value="1"/>
</dbReference>
<evidence type="ECO:0000256" key="20">
    <source>
        <dbReference type="ARBA" id="ARBA00023065"/>
    </source>
</evidence>
<dbReference type="OrthoDB" id="9806195at2"/>
<evidence type="ECO:0000256" key="22">
    <source>
        <dbReference type="ARBA" id="ARBA00023136"/>
    </source>
</evidence>
<name>A0A3E0H455_9GAMM</name>
<dbReference type="InterPro" id="IPR036010">
    <property type="entry name" value="2Fe-2S_ferredoxin-like_sf"/>
</dbReference>
<keyword evidence="8 27" id="KW-0813">Transport</keyword>
<keyword evidence="15 27" id="KW-1278">Translocase</keyword>
<keyword evidence="19 27" id="KW-0915">Sodium</keyword>
<protein>
    <recommendedName>
        <fullName evidence="7 27">Na(+)-translocating NADH-quinone reductase subunit F</fullName>
        <shortName evidence="27">Na(+)-NQR subunit F</shortName>
        <shortName evidence="27">Na(+)-translocating NQR subunit F</shortName>
        <ecNumber evidence="6 27">7.2.1.1</ecNumber>
    </recommendedName>
    <alternativeName>
        <fullName evidence="25 27">NQR complex subunit F</fullName>
    </alternativeName>
    <alternativeName>
        <fullName evidence="24 27">NQR-1 subunit F</fullName>
    </alternativeName>
</protein>
<evidence type="ECO:0000256" key="18">
    <source>
        <dbReference type="ARBA" id="ARBA00023027"/>
    </source>
</evidence>
<evidence type="ECO:0000256" key="13">
    <source>
        <dbReference type="ARBA" id="ARBA00022723"/>
    </source>
</evidence>
<evidence type="ECO:0000256" key="7">
    <source>
        <dbReference type="ARBA" id="ARBA00019729"/>
    </source>
</evidence>
<dbReference type="Pfam" id="PF00111">
    <property type="entry name" value="Fer2"/>
    <property type="match status" value="1"/>
</dbReference>
<dbReference type="InterPro" id="IPR017927">
    <property type="entry name" value="FAD-bd_FR_type"/>
</dbReference>
<evidence type="ECO:0000256" key="4">
    <source>
        <dbReference type="ARBA" id="ARBA00005570"/>
    </source>
</evidence>
<dbReference type="InterPro" id="IPR039261">
    <property type="entry name" value="FNR_nucleotide-bd"/>
</dbReference>
<dbReference type="GO" id="GO:0009055">
    <property type="term" value="F:electron transfer activity"/>
    <property type="evidence" value="ECO:0007669"/>
    <property type="project" value="UniProtKB-UniRule"/>
</dbReference>
<feature type="transmembrane region" description="Helical" evidence="27">
    <location>
        <begin position="6"/>
        <end position="27"/>
    </location>
</feature>
<comment type="cofactor">
    <cofactor evidence="27">
        <name>[2Fe-2S] cluster</name>
        <dbReference type="ChEBI" id="CHEBI:190135"/>
    </cofactor>
    <text evidence="27">Binds 1 [2Fe-2S] cluster.</text>
</comment>
<keyword evidence="16 27" id="KW-0408">Iron</keyword>
<keyword evidence="14 27" id="KW-0274">FAD</keyword>
<evidence type="ECO:0000256" key="26">
    <source>
        <dbReference type="ARBA" id="ARBA00048891"/>
    </source>
</evidence>
<keyword evidence="27" id="KW-0812">Transmembrane</keyword>
<dbReference type="GO" id="GO:0016655">
    <property type="term" value="F:oxidoreductase activity, acting on NAD(P)H, quinone or similar compound as acceptor"/>
    <property type="evidence" value="ECO:0007669"/>
    <property type="project" value="InterPro"/>
</dbReference>
<feature type="domain" description="FAD-binding FR-type" evidence="29">
    <location>
        <begin position="133"/>
        <end position="274"/>
    </location>
</feature>
<evidence type="ECO:0000256" key="17">
    <source>
        <dbReference type="ARBA" id="ARBA00023014"/>
    </source>
</evidence>
<dbReference type="Gene3D" id="3.40.50.80">
    <property type="entry name" value="Nucleotide-binding domain of ferredoxin-NADP reductase (FNR) module"/>
    <property type="match status" value="1"/>
</dbReference>
<dbReference type="Pfam" id="PF00970">
    <property type="entry name" value="FAD_binding_6"/>
    <property type="match status" value="1"/>
</dbReference>
<comment type="subunit">
    <text evidence="5 27">Composed of six subunits; NqrA, NqrB, NqrC, NqrD, NqrE and NqrF.</text>
</comment>
<dbReference type="SUPFAM" id="SSF52343">
    <property type="entry name" value="Ferredoxin reductase-like, C-terminal NADP-linked domain"/>
    <property type="match status" value="1"/>
</dbReference>
<dbReference type="PROSITE" id="PS51384">
    <property type="entry name" value="FAD_FR"/>
    <property type="match status" value="1"/>
</dbReference>
<dbReference type="InterPro" id="IPR001433">
    <property type="entry name" value="OxRdtase_FAD/NAD-bd"/>
</dbReference>
<evidence type="ECO:0000313" key="30">
    <source>
        <dbReference type="EMBL" id="REH37856.1"/>
    </source>
</evidence>
<dbReference type="SUPFAM" id="SSF63380">
    <property type="entry name" value="Riboflavin synthase domain-like"/>
    <property type="match status" value="1"/>
</dbReference>
<dbReference type="NCBIfam" id="TIGR01941">
    <property type="entry name" value="nqrF"/>
    <property type="match status" value="1"/>
</dbReference>
<feature type="binding site" evidence="27">
    <location>
        <position position="73"/>
    </location>
    <ligand>
        <name>[2Fe-2S] cluster</name>
        <dbReference type="ChEBI" id="CHEBI:190135"/>
    </ligand>
</feature>
<dbReference type="PANTHER" id="PTHR43644">
    <property type="entry name" value="NA(+)-TRANSLOCATING NADH-QUINONE REDUCTASE SUBUNIT"/>
    <property type="match status" value="1"/>
</dbReference>
<reference evidence="30 31" key="1">
    <citation type="submission" date="2018-08" db="EMBL/GenBank/DDBJ databases">
        <title>Genomic Encyclopedia of Type Strains, Phase IV (KMG-IV): sequencing the most valuable type-strain genomes for metagenomic binning, comparative biology and taxonomic classification.</title>
        <authorList>
            <person name="Goeker M."/>
        </authorList>
    </citation>
    <scope>NUCLEOTIDE SEQUENCE [LARGE SCALE GENOMIC DNA]</scope>
    <source>
        <strain evidence="30 31">DSM 26022</strain>
    </source>
</reference>
<dbReference type="GO" id="GO:0005886">
    <property type="term" value="C:plasma membrane"/>
    <property type="evidence" value="ECO:0007669"/>
    <property type="project" value="UniProtKB-SubCell"/>
</dbReference>
<evidence type="ECO:0000256" key="9">
    <source>
        <dbReference type="ARBA" id="ARBA00022475"/>
    </source>
</evidence>
<sequence>MSTQLVIILSMLMFTGTVLLLVMFILAARSQLVSTGAVSVDINEDPEKRLEISSGSKLLQALADEKIFLSSACGGGGTCGQCRVRVKSGGGDILPTEEPHFTKREIKDGWRLGCQMQVKQDLEIELDEAFFGVKRWECEVVSNDNVATFIKELVLKLPEGEDVNFRAGGYVQLEIPPYEANFADMDIPEEYRGDWEKFGLFKVKSKVDETTIRAYSMANYPDEKGLLKFNIRIATPPLRQLDEIAPGKMSSYVFSLKPGDKITVFGPFGEFFAKKTDAEMVFIGGGAGMAPMRSHLFDQLKRLGSQRKISFWYGARSLRETFYAEEYDALAEANPNFEWHLALSEPQPEDNWSGHTGFIHQVLLENYLKNHPAPEDCEFYMCGPPMMNAAVVKMLEDLGVDHENILLDDFGG</sequence>
<keyword evidence="21 27" id="KW-0830">Ubiquinone</keyword>
<dbReference type="Pfam" id="PF00175">
    <property type="entry name" value="NAD_binding_1"/>
    <property type="match status" value="1"/>
</dbReference>
<dbReference type="HAMAP" id="MF_00430">
    <property type="entry name" value="NqrF"/>
    <property type="match status" value="1"/>
</dbReference>
<evidence type="ECO:0000256" key="27">
    <source>
        <dbReference type="HAMAP-Rule" id="MF_00430"/>
    </source>
</evidence>
<dbReference type="InterPro" id="IPR008333">
    <property type="entry name" value="Cbr1-like_FAD-bd_dom"/>
</dbReference>
<dbReference type="EC" id="7.2.1.1" evidence="6 27"/>
<feature type="binding site" evidence="27">
    <location>
        <position position="82"/>
    </location>
    <ligand>
        <name>[2Fe-2S] cluster</name>
        <dbReference type="ChEBI" id="CHEBI:190135"/>
    </ligand>
</feature>
<dbReference type="AlphaFoldDB" id="A0A3E0H455"/>
<evidence type="ECO:0000256" key="3">
    <source>
        <dbReference type="ARBA" id="ARBA00004533"/>
    </source>
</evidence>
<keyword evidence="31" id="KW-1185">Reference proteome</keyword>
<keyword evidence="11 27" id="KW-0285">Flavoprotein</keyword>
<comment type="subcellular location">
    <subcellularLocation>
        <location evidence="3">Cell inner membrane</location>
    </subcellularLocation>
    <subcellularLocation>
        <location evidence="27">Cell membrane</location>
        <topology evidence="27">Single-pass membrane protein</topology>
    </subcellularLocation>
</comment>
<evidence type="ECO:0000256" key="5">
    <source>
        <dbReference type="ARBA" id="ARBA00011309"/>
    </source>
</evidence>
<dbReference type="FunFam" id="3.40.50.80:FF:000014">
    <property type="entry name" value="Na(+)-translocating NADH-quinone reductase subunit F"/>
    <property type="match status" value="1"/>
</dbReference>
<evidence type="ECO:0000256" key="11">
    <source>
        <dbReference type="ARBA" id="ARBA00022630"/>
    </source>
</evidence>
<evidence type="ECO:0000256" key="25">
    <source>
        <dbReference type="ARBA" id="ARBA00030787"/>
    </source>
</evidence>
<keyword evidence="22 27" id="KW-0472">Membrane</keyword>
<keyword evidence="9 27" id="KW-1003">Cell membrane</keyword>
<evidence type="ECO:0000256" key="2">
    <source>
        <dbReference type="ARBA" id="ARBA00002972"/>
    </source>
</evidence>
<dbReference type="GO" id="GO:0006814">
    <property type="term" value="P:sodium ion transport"/>
    <property type="evidence" value="ECO:0007669"/>
    <property type="project" value="UniProtKB-UniRule"/>
</dbReference>
<evidence type="ECO:0000256" key="8">
    <source>
        <dbReference type="ARBA" id="ARBA00022448"/>
    </source>
</evidence>
<dbReference type="SUPFAM" id="SSF54292">
    <property type="entry name" value="2Fe-2S ferredoxin-like"/>
    <property type="match status" value="1"/>
</dbReference>
<comment type="function">
    <text evidence="2 27">NQR complex catalyzes the reduction of ubiquinone-1 to ubiquinol by two successive reactions, coupled with the transport of Na(+) ions from the cytoplasm to the periplasm. The first step is catalyzed by NqrF, which accepts electrons from NADH and reduces ubiquinone-1 to ubisemiquinone by a one-electron transfer pathway.</text>
</comment>
<keyword evidence="13 27" id="KW-0479">Metal-binding</keyword>
<dbReference type="CDD" id="cd06188">
    <property type="entry name" value="NADH_quinone_reductase"/>
    <property type="match status" value="1"/>
</dbReference>
<comment type="cofactor">
    <cofactor evidence="1 27">
        <name>FAD</name>
        <dbReference type="ChEBI" id="CHEBI:57692"/>
    </cofactor>
</comment>
<dbReference type="PANTHER" id="PTHR43644:SF1">
    <property type="entry name" value="NAD(P)H-FLAVIN REDUCTASE"/>
    <property type="match status" value="1"/>
</dbReference>
<evidence type="ECO:0000256" key="10">
    <source>
        <dbReference type="ARBA" id="ARBA00022519"/>
    </source>
</evidence>
<feature type="binding site" evidence="27">
    <location>
        <position position="79"/>
    </location>
    <ligand>
        <name>[2Fe-2S] cluster</name>
        <dbReference type="ChEBI" id="CHEBI:190135"/>
    </ligand>
</feature>
<dbReference type="PIRSF" id="PIRSF000044">
    <property type="entry name" value="Cis_Diol_DH_RD"/>
    <property type="match status" value="1"/>
</dbReference>
<dbReference type="Proteomes" id="UP000256774">
    <property type="component" value="Unassembled WGS sequence"/>
</dbReference>
<dbReference type="InterPro" id="IPR017938">
    <property type="entry name" value="Riboflavin_synthase-like_b-brl"/>
</dbReference>
<keyword evidence="12 27" id="KW-0001">2Fe-2S</keyword>
<dbReference type="InterPro" id="IPR010205">
    <property type="entry name" value="NqrF"/>
</dbReference>
<keyword evidence="20 27" id="KW-0406">Ion transport</keyword>
<keyword evidence="10" id="KW-0997">Cell inner membrane</keyword>
<evidence type="ECO:0000256" key="21">
    <source>
        <dbReference type="ARBA" id="ARBA00023075"/>
    </source>
</evidence>
<evidence type="ECO:0000256" key="16">
    <source>
        <dbReference type="ARBA" id="ARBA00023004"/>
    </source>
</evidence>
<evidence type="ECO:0000256" key="19">
    <source>
        <dbReference type="ARBA" id="ARBA00023053"/>
    </source>
</evidence>
<feature type="binding site" evidence="27">
    <location>
        <position position="114"/>
    </location>
    <ligand>
        <name>[2Fe-2S] cluster</name>
        <dbReference type="ChEBI" id="CHEBI:190135"/>
    </ligand>
</feature>
<accession>A0A3E0H455</accession>
<dbReference type="PROSITE" id="PS51085">
    <property type="entry name" value="2FE2S_FER_2"/>
    <property type="match status" value="1"/>
</dbReference>
<dbReference type="InterPro" id="IPR012675">
    <property type="entry name" value="Beta-grasp_dom_sf"/>
</dbReference>
<evidence type="ECO:0000256" key="12">
    <source>
        <dbReference type="ARBA" id="ARBA00022714"/>
    </source>
</evidence>
<evidence type="ECO:0000313" key="31">
    <source>
        <dbReference type="Proteomes" id="UP000256774"/>
    </source>
</evidence>
<evidence type="ECO:0000256" key="24">
    <source>
        <dbReference type="ARBA" id="ARBA00030032"/>
    </source>
</evidence>
<dbReference type="Gene3D" id="3.10.20.30">
    <property type="match status" value="1"/>
</dbReference>
<gene>
    <name evidence="27" type="primary">nqrF</name>
    <name evidence="30" type="ORF">DFR26_1640</name>
</gene>
<organism evidence="30 31">
    <name type="scientific">Paraperlucidibaca baekdonensis</name>
    <dbReference type="NCBI Taxonomy" id="748120"/>
    <lineage>
        <taxon>Bacteria</taxon>
        <taxon>Pseudomonadati</taxon>
        <taxon>Pseudomonadota</taxon>
        <taxon>Gammaproteobacteria</taxon>
        <taxon>Moraxellales</taxon>
        <taxon>Moraxellaceae</taxon>
        <taxon>Paraperlucidibaca</taxon>
    </lineage>
</organism>
<evidence type="ECO:0000256" key="23">
    <source>
        <dbReference type="ARBA" id="ARBA00023201"/>
    </source>
</evidence>
<comment type="catalytic activity">
    <reaction evidence="26 27">
        <text>a ubiquinone + n Na(+)(in) + NADH + H(+) = a ubiquinol + n Na(+)(out) + NAD(+)</text>
        <dbReference type="Rhea" id="RHEA:47748"/>
        <dbReference type="Rhea" id="RHEA-COMP:9565"/>
        <dbReference type="Rhea" id="RHEA-COMP:9566"/>
        <dbReference type="ChEBI" id="CHEBI:15378"/>
        <dbReference type="ChEBI" id="CHEBI:16389"/>
        <dbReference type="ChEBI" id="CHEBI:17976"/>
        <dbReference type="ChEBI" id="CHEBI:29101"/>
        <dbReference type="ChEBI" id="CHEBI:57540"/>
        <dbReference type="ChEBI" id="CHEBI:57945"/>
        <dbReference type="EC" id="7.2.1.1"/>
    </reaction>
</comment>
<evidence type="ECO:0000259" key="29">
    <source>
        <dbReference type="PROSITE" id="PS51384"/>
    </source>
</evidence>
<dbReference type="InterPro" id="IPR001041">
    <property type="entry name" value="2Fe-2S_ferredoxin-type"/>
</dbReference>
<dbReference type="RefSeq" id="WP_116208456.1">
    <property type="nucleotide sequence ID" value="NZ_QUNR01000003.1"/>
</dbReference>
<evidence type="ECO:0000259" key="28">
    <source>
        <dbReference type="PROSITE" id="PS51085"/>
    </source>
</evidence>
<dbReference type="EMBL" id="QUNR01000003">
    <property type="protein sequence ID" value="REH37856.1"/>
    <property type="molecule type" value="Genomic_DNA"/>
</dbReference>
<keyword evidence="23 27" id="KW-0739">Sodium transport</keyword>
<comment type="similarity">
    <text evidence="4 27">Belongs to the NqrF family.</text>
</comment>